<dbReference type="Pfam" id="PF13359">
    <property type="entry name" value="DDE_Tnp_4"/>
    <property type="match status" value="1"/>
</dbReference>
<dbReference type="EMBL" id="WHWC01000010">
    <property type="protein sequence ID" value="KAG8374550.1"/>
    <property type="molecule type" value="Genomic_DNA"/>
</dbReference>
<evidence type="ECO:0000256" key="1">
    <source>
        <dbReference type="ARBA" id="ARBA00001968"/>
    </source>
</evidence>
<organism evidence="9 10">
    <name type="scientific">Buddleja alternifolia</name>
    <dbReference type="NCBI Taxonomy" id="168488"/>
    <lineage>
        <taxon>Eukaryota</taxon>
        <taxon>Viridiplantae</taxon>
        <taxon>Streptophyta</taxon>
        <taxon>Embryophyta</taxon>
        <taxon>Tracheophyta</taxon>
        <taxon>Spermatophyta</taxon>
        <taxon>Magnoliopsida</taxon>
        <taxon>eudicotyledons</taxon>
        <taxon>Gunneridae</taxon>
        <taxon>Pentapetalae</taxon>
        <taxon>asterids</taxon>
        <taxon>lamiids</taxon>
        <taxon>Lamiales</taxon>
        <taxon>Scrophulariaceae</taxon>
        <taxon>Buddlejeae</taxon>
        <taxon>Buddleja</taxon>
    </lineage>
</organism>
<dbReference type="PANTHER" id="PTHR22930:SF281">
    <property type="entry name" value="NUCLEASE"/>
    <property type="match status" value="1"/>
</dbReference>
<dbReference type="PANTHER" id="PTHR22930">
    <property type="match status" value="1"/>
</dbReference>
<dbReference type="Proteomes" id="UP000826271">
    <property type="component" value="Unassembled WGS sequence"/>
</dbReference>
<evidence type="ECO:0000256" key="2">
    <source>
        <dbReference type="ARBA" id="ARBA00004123"/>
    </source>
</evidence>
<keyword evidence="10" id="KW-1185">Reference proteome</keyword>
<evidence type="ECO:0000259" key="8">
    <source>
        <dbReference type="Pfam" id="PF13359"/>
    </source>
</evidence>
<keyword evidence="7" id="KW-0539">Nucleus</keyword>
<proteinExistence type="inferred from homology"/>
<dbReference type="InterPro" id="IPR045249">
    <property type="entry name" value="HARBI1-like"/>
</dbReference>
<comment type="subcellular location">
    <subcellularLocation>
        <location evidence="2">Nucleus</location>
    </subcellularLocation>
</comment>
<name>A0AAV6X5W4_9LAMI</name>
<comment type="similarity">
    <text evidence="3">Belongs to the HARBI1 family.</text>
</comment>
<dbReference type="AlphaFoldDB" id="A0AAV6X5W4"/>
<dbReference type="GO" id="GO:0016787">
    <property type="term" value="F:hydrolase activity"/>
    <property type="evidence" value="ECO:0007669"/>
    <property type="project" value="UniProtKB-KW"/>
</dbReference>
<sequence>MTPKPMDDECTVARWKSFKGCLGALDGTYIDVHTPLLDKTRYRNHKGGISVNVLGVVDCNMDFMYLLPCWDGSIADGRSCVMVLTGQTDLKSPMSEGCRSPQNAKELYNQRHTRARNVIERTWGIMKWKWAVLRSASSYPLRPQNQMILSCALLHNFIRREMKVDSVEAHVKDLDRNHWNRYSDDQPEETEIPEEDVLVQSLKEIISTGWKADNGFHIGYLNVPQDKIMKAFPCIDLRANPHISSKMHSWKK</sequence>
<feature type="domain" description="DDE Tnp4" evidence="8">
    <location>
        <begin position="99"/>
        <end position="156"/>
    </location>
</feature>
<dbReference type="InterPro" id="IPR027806">
    <property type="entry name" value="HARBI1_dom"/>
</dbReference>
<evidence type="ECO:0000256" key="4">
    <source>
        <dbReference type="ARBA" id="ARBA00022722"/>
    </source>
</evidence>
<dbReference type="GO" id="GO:0004518">
    <property type="term" value="F:nuclease activity"/>
    <property type="evidence" value="ECO:0007669"/>
    <property type="project" value="UniProtKB-KW"/>
</dbReference>
<comment type="caution">
    <text evidence="9">The sequence shown here is derived from an EMBL/GenBank/DDBJ whole genome shotgun (WGS) entry which is preliminary data.</text>
</comment>
<comment type="cofactor">
    <cofactor evidence="1">
        <name>a divalent metal cation</name>
        <dbReference type="ChEBI" id="CHEBI:60240"/>
    </cofactor>
</comment>
<keyword evidence="5" id="KW-0479">Metal-binding</keyword>
<accession>A0AAV6X5W4</accession>
<evidence type="ECO:0000313" key="9">
    <source>
        <dbReference type="EMBL" id="KAG8374550.1"/>
    </source>
</evidence>
<evidence type="ECO:0000256" key="3">
    <source>
        <dbReference type="ARBA" id="ARBA00006958"/>
    </source>
</evidence>
<reference evidence="9" key="1">
    <citation type="submission" date="2019-10" db="EMBL/GenBank/DDBJ databases">
        <authorList>
            <person name="Zhang R."/>
            <person name="Pan Y."/>
            <person name="Wang J."/>
            <person name="Ma R."/>
            <person name="Yu S."/>
        </authorList>
    </citation>
    <scope>NUCLEOTIDE SEQUENCE</scope>
    <source>
        <strain evidence="9">LA-IB0</strain>
        <tissue evidence="9">Leaf</tissue>
    </source>
</reference>
<keyword evidence="4" id="KW-0540">Nuclease</keyword>
<dbReference type="GO" id="GO:0046872">
    <property type="term" value="F:metal ion binding"/>
    <property type="evidence" value="ECO:0007669"/>
    <property type="project" value="UniProtKB-KW"/>
</dbReference>
<keyword evidence="6" id="KW-0378">Hydrolase</keyword>
<evidence type="ECO:0000256" key="7">
    <source>
        <dbReference type="ARBA" id="ARBA00023242"/>
    </source>
</evidence>
<evidence type="ECO:0000256" key="6">
    <source>
        <dbReference type="ARBA" id="ARBA00022801"/>
    </source>
</evidence>
<gene>
    <name evidence="9" type="ORF">BUALT_Bualt10G0007100</name>
</gene>
<evidence type="ECO:0000313" key="10">
    <source>
        <dbReference type="Proteomes" id="UP000826271"/>
    </source>
</evidence>
<evidence type="ECO:0000256" key="5">
    <source>
        <dbReference type="ARBA" id="ARBA00022723"/>
    </source>
</evidence>
<dbReference type="GO" id="GO:0005634">
    <property type="term" value="C:nucleus"/>
    <property type="evidence" value="ECO:0007669"/>
    <property type="project" value="UniProtKB-SubCell"/>
</dbReference>
<protein>
    <recommendedName>
        <fullName evidence="8">DDE Tnp4 domain-containing protein</fullName>
    </recommendedName>
</protein>